<accession>A0A4C1UJ43</accession>
<proteinExistence type="predicted"/>
<name>A0A4C1UJ43_EUMVA</name>
<gene>
    <name evidence="1" type="ORF">EVAR_84552_1</name>
</gene>
<evidence type="ECO:0000313" key="2">
    <source>
        <dbReference type="Proteomes" id="UP000299102"/>
    </source>
</evidence>
<evidence type="ECO:0008006" key="3">
    <source>
        <dbReference type="Google" id="ProtNLM"/>
    </source>
</evidence>
<sequence>MVFEGSESVIEWYIMKIDISDSKAIVHPGEQRSARSRTEPPAQFALHRVQTSNVAPLPALDSPRSPSTGLIKAIKLKGQKTVTPAWYTQNYLSEVLQTFRIRGLKLHHNNASSHTAALTIKFLKENDIIILEYPPYSSDLTIGIEIEKDEDQNPEPEPGPKLKTELKYGLGIRIESLFEIKTQKMKELFAFNFIQIRTAIGSGIRIESGTDNRIENGIRITIESGTEIENGLKLKTSVESKSESKYDWDRN</sequence>
<dbReference type="InterPro" id="IPR036397">
    <property type="entry name" value="RNaseH_sf"/>
</dbReference>
<protein>
    <recommendedName>
        <fullName evidence="3">Histone-lysine N-methyltransferase SETMAR</fullName>
    </recommendedName>
</protein>
<organism evidence="1 2">
    <name type="scientific">Eumeta variegata</name>
    <name type="common">Bagworm moth</name>
    <name type="synonym">Eumeta japonica</name>
    <dbReference type="NCBI Taxonomy" id="151549"/>
    <lineage>
        <taxon>Eukaryota</taxon>
        <taxon>Metazoa</taxon>
        <taxon>Ecdysozoa</taxon>
        <taxon>Arthropoda</taxon>
        <taxon>Hexapoda</taxon>
        <taxon>Insecta</taxon>
        <taxon>Pterygota</taxon>
        <taxon>Neoptera</taxon>
        <taxon>Endopterygota</taxon>
        <taxon>Lepidoptera</taxon>
        <taxon>Glossata</taxon>
        <taxon>Ditrysia</taxon>
        <taxon>Tineoidea</taxon>
        <taxon>Psychidae</taxon>
        <taxon>Oiketicinae</taxon>
        <taxon>Eumeta</taxon>
    </lineage>
</organism>
<dbReference type="Proteomes" id="UP000299102">
    <property type="component" value="Unassembled WGS sequence"/>
</dbReference>
<dbReference type="GO" id="GO:0003676">
    <property type="term" value="F:nucleic acid binding"/>
    <property type="evidence" value="ECO:0007669"/>
    <property type="project" value="InterPro"/>
</dbReference>
<dbReference type="AlphaFoldDB" id="A0A4C1UJ43"/>
<keyword evidence="2" id="KW-1185">Reference proteome</keyword>
<comment type="caution">
    <text evidence="1">The sequence shown here is derived from an EMBL/GenBank/DDBJ whole genome shotgun (WGS) entry which is preliminary data.</text>
</comment>
<dbReference type="Gene3D" id="3.30.420.10">
    <property type="entry name" value="Ribonuclease H-like superfamily/Ribonuclease H"/>
    <property type="match status" value="1"/>
</dbReference>
<reference evidence="1 2" key="1">
    <citation type="journal article" date="2019" name="Commun. Biol.">
        <title>The bagworm genome reveals a unique fibroin gene that provides high tensile strength.</title>
        <authorList>
            <person name="Kono N."/>
            <person name="Nakamura H."/>
            <person name="Ohtoshi R."/>
            <person name="Tomita M."/>
            <person name="Numata K."/>
            <person name="Arakawa K."/>
        </authorList>
    </citation>
    <scope>NUCLEOTIDE SEQUENCE [LARGE SCALE GENOMIC DNA]</scope>
</reference>
<evidence type="ECO:0000313" key="1">
    <source>
        <dbReference type="EMBL" id="GBP25992.1"/>
    </source>
</evidence>
<dbReference type="EMBL" id="BGZK01000174">
    <property type="protein sequence ID" value="GBP25992.1"/>
    <property type="molecule type" value="Genomic_DNA"/>
</dbReference>